<name>F8QHC4_SERL3</name>
<proteinExistence type="predicted"/>
<dbReference type="OMA" id="MASEDVW"/>
<protein>
    <recommendedName>
        <fullName evidence="3">Heterokaryon incompatibility domain-containing protein</fullName>
    </recommendedName>
</protein>
<evidence type="ECO:0000313" key="2">
    <source>
        <dbReference type="Proteomes" id="UP000008063"/>
    </source>
</evidence>
<dbReference type="InParanoid" id="F8QHC4"/>
<dbReference type="OrthoDB" id="674604at2759"/>
<dbReference type="STRING" id="936435.F8QHC4"/>
<dbReference type="Proteomes" id="UP000008063">
    <property type="component" value="Unassembled WGS sequence"/>
</dbReference>
<dbReference type="HOGENOM" id="CLU_1478526_0_0_1"/>
<dbReference type="PANTHER" id="PTHR10622">
    <property type="entry name" value="HET DOMAIN-CONTAINING PROTEIN"/>
    <property type="match status" value="1"/>
</dbReference>
<reference evidence="2" key="1">
    <citation type="journal article" date="2011" name="Science">
        <title>The plant cell wall-decomposing machinery underlies the functional diversity of forest fungi.</title>
        <authorList>
            <person name="Eastwood D.C."/>
            <person name="Floudas D."/>
            <person name="Binder M."/>
            <person name="Majcherczyk A."/>
            <person name="Schneider P."/>
            <person name="Aerts A."/>
            <person name="Asiegbu F.O."/>
            <person name="Baker S.E."/>
            <person name="Barry K."/>
            <person name="Bendiksby M."/>
            <person name="Blumentritt M."/>
            <person name="Coutinho P.M."/>
            <person name="Cullen D."/>
            <person name="de Vries R.P."/>
            <person name="Gathman A."/>
            <person name="Goodell B."/>
            <person name="Henrissat B."/>
            <person name="Ihrmark K."/>
            <person name="Kauserud H."/>
            <person name="Kohler A."/>
            <person name="LaButti K."/>
            <person name="Lapidus A."/>
            <person name="Lavin J.L."/>
            <person name="Lee Y.-H."/>
            <person name="Lindquist E."/>
            <person name="Lilly W."/>
            <person name="Lucas S."/>
            <person name="Morin E."/>
            <person name="Murat C."/>
            <person name="Oguiza J.A."/>
            <person name="Park J."/>
            <person name="Pisabarro A.G."/>
            <person name="Riley R."/>
            <person name="Rosling A."/>
            <person name="Salamov A."/>
            <person name="Schmidt O."/>
            <person name="Schmutz J."/>
            <person name="Skrede I."/>
            <person name="Stenlid J."/>
            <person name="Wiebenga A."/>
            <person name="Xie X."/>
            <person name="Kuees U."/>
            <person name="Hibbett D.S."/>
            <person name="Hoffmeister D."/>
            <person name="Hoegberg N."/>
            <person name="Martin F."/>
            <person name="Grigoriev I.V."/>
            <person name="Watkinson S.C."/>
        </authorList>
    </citation>
    <scope>NUCLEOTIDE SEQUENCE [LARGE SCALE GENOMIC DNA]</scope>
    <source>
        <strain evidence="2">strain S7.3</strain>
    </source>
</reference>
<dbReference type="EMBL" id="GL945508">
    <property type="protein sequence ID" value="EGN92307.1"/>
    <property type="molecule type" value="Genomic_DNA"/>
</dbReference>
<dbReference type="PANTHER" id="PTHR10622:SF10">
    <property type="entry name" value="HET DOMAIN-CONTAINING PROTEIN"/>
    <property type="match status" value="1"/>
</dbReference>
<dbReference type="AlphaFoldDB" id="F8QHC4"/>
<accession>F8QHC4</accession>
<organism evidence="2">
    <name type="scientific">Serpula lacrymans var. lacrymans (strain S7.3)</name>
    <name type="common">Dry rot fungus</name>
    <dbReference type="NCBI Taxonomy" id="936435"/>
    <lineage>
        <taxon>Eukaryota</taxon>
        <taxon>Fungi</taxon>
        <taxon>Dikarya</taxon>
        <taxon>Basidiomycota</taxon>
        <taxon>Agaricomycotina</taxon>
        <taxon>Agaricomycetes</taxon>
        <taxon>Agaricomycetidae</taxon>
        <taxon>Boletales</taxon>
        <taxon>Coniophorineae</taxon>
        <taxon>Serpulaceae</taxon>
        <taxon>Serpula</taxon>
    </lineage>
</organism>
<evidence type="ECO:0000313" key="1">
    <source>
        <dbReference type="EMBL" id="EGN92307.1"/>
    </source>
</evidence>
<feature type="non-terminal residue" evidence="1">
    <location>
        <position position="183"/>
    </location>
</feature>
<evidence type="ECO:0008006" key="3">
    <source>
        <dbReference type="Google" id="ProtNLM"/>
    </source>
</evidence>
<sequence>MFTWYQNAKVCIAYLGDVTGPRDWHRSEWFSRGWTLQELLAPQRLKFFVKGWKPLTDNFNDKRDDEVLQVLRAVTGIPVDDLENFEPSTDRIREKLNWASKRKTTRVEDMAYCLIGILDVSLSISYGEGQRAFYSAIAAGPECFSRYPADAKAITNIQLMVAADMASEDVWSEWQQFCASNYI</sequence>
<keyword evidence="2" id="KW-1185">Reference proteome</keyword>
<gene>
    <name evidence="1" type="ORF">SERLA73DRAFT_147444</name>
</gene>